<dbReference type="InterPro" id="IPR051310">
    <property type="entry name" value="MCP_chemotaxis"/>
</dbReference>
<evidence type="ECO:0000259" key="9">
    <source>
        <dbReference type="PROSITE" id="PS50885"/>
    </source>
</evidence>
<keyword evidence="3 5" id="KW-0807">Transducer</keyword>
<keyword evidence="7" id="KW-0472">Membrane</keyword>
<evidence type="ECO:0000259" key="8">
    <source>
        <dbReference type="PROSITE" id="PS50111"/>
    </source>
</evidence>
<dbReference type="SUPFAM" id="SSF58104">
    <property type="entry name" value="Methyl-accepting chemotaxis protein (MCP) signaling domain"/>
    <property type="match status" value="1"/>
</dbReference>
<gene>
    <name evidence="11" type="ORF">SAMN05192562_106171</name>
</gene>
<dbReference type="AlphaFoldDB" id="A0A1I7DS73"/>
<dbReference type="SMART" id="SM00304">
    <property type="entry name" value="HAMP"/>
    <property type="match status" value="1"/>
</dbReference>
<keyword evidence="7" id="KW-1133">Transmembrane helix</keyword>
<dbReference type="Proteomes" id="UP000199187">
    <property type="component" value="Unassembled WGS sequence"/>
</dbReference>
<dbReference type="GO" id="GO:0007165">
    <property type="term" value="P:signal transduction"/>
    <property type="evidence" value="ECO:0007669"/>
    <property type="project" value="UniProtKB-KW"/>
</dbReference>
<evidence type="ECO:0000256" key="4">
    <source>
        <dbReference type="ARBA" id="ARBA00029447"/>
    </source>
</evidence>
<feature type="domain" description="Methyl-accepting transducer" evidence="8">
    <location>
        <begin position="390"/>
        <end position="619"/>
    </location>
</feature>
<name>A0A1I7DS73_9ENTR</name>
<proteinExistence type="inferred from homology"/>
<keyword evidence="7" id="KW-0812">Transmembrane</keyword>
<dbReference type="PROSITE" id="PS50111">
    <property type="entry name" value="CHEMOTAXIS_TRANSDUC_2"/>
    <property type="match status" value="1"/>
</dbReference>
<keyword evidence="2" id="KW-0145">Chemotaxis</keyword>
<dbReference type="SMART" id="SM00283">
    <property type="entry name" value="MA"/>
    <property type="match status" value="1"/>
</dbReference>
<keyword evidence="6" id="KW-0175">Coiled coil</keyword>
<evidence type="ECO:0000259" key="10">
    <source>
        <dbReference type="PROSITE" id="PS50906"/>
    </source>
</evidence>
<sequence length="635" mass="68268">MRWIYRLSMKLKLLLALLPLLFALIGLASNGILSRLETGQQMRTIMNLTLLAKYAGNVIHELQKERGLSAGYLGSKGQQFSTELNDQYPRSSKAMAQFAEALKQFPLQQANSDIRHALEQFQQHQQGVDGFRQQIRAQSVSGKESLVWYSAIINDLLNVVGGISQLTDNGAIVNQLAAYYSVLNAKEQSGIERALMSNVFSADRFADGQLRQLNETVGKQLSWLAAAKAFSTPAVNEKLSAQLQAPQAAHAIALRQQAIDHAASGGFGVAPADWFNAQTARINALKAVEDAASDTLLATAQSLADNAWRGVIIFALVSVAALVVALFFALLVASSIHRQLHHSLATIEGMNGDLTQRLDVPGSDELSLLNRAYNQAIENIQHIVSEIKQGAVVLRSASADIADGNQDLASRTDEQAASLVETAASMEQIATAVNMTADNAIEAKRLTEEMEQQVQEASRVAAEASSSMLAIRGSSEQISSIVSSIDEISFQTNLLALNAAVEAARAGELGKGFAVVASEVRNLSQRCANDARQIRELISKNMEQIEQGVTLVHASDRALQAAKANTGQMLAFVSDIAHAAGEQSLGVSQVHEALNQLEQVTQQNAGLVASAATASQMLDQQSQTMTTLVDRFVVE</sequence>
<evidence type="ECO:0000256" key="3">
    <source>
        <dbReference type="ARBA" id="ARBA00023224"/>
    </source>
</evidence>
<feature type="domain" description="HAMP" evidence="9">
    <location>
        <begin position="338"/>
        <end position="385"/>
    </location>
</feature>
<feature type="coiled-coil region" evidence="6">
    <location>
        <begin position="440"/>
        <end position="467"/>
    </location>
</feature>
<accession>A0A1I7DS73</accession>
<dbReference type="Pfam" id="PF08376">
    <property type="entry name" value="NIT"/>
    <property type="match status" value="1"/>
</dbReference>
<evidence type="ECO:0000256" key="1">
    <source>
        <dbReference type="ARBA" id="ARBA00004429"/>
    </source>
</evidence>
<evidence type="ECO:0000313" key="12">
    <source>
        <dbReference type="Proteomes" id="UP000199187"/>
    </source>
</evidence>
<evidence type="ECO:0000256" key="7">
    <source>
        <dbReference type="SAM" id="Phobius"/>
    </source>
</evidence>
<comment type="similarity">
    <text evidence="4">Belongs to the methyl-accepting chemotaxis (MCP) protein family.</text>
</comment>
<dbReference type="Pfam" id="PF00015">
    <property type="entry name" value="MCPsignal"/>
    <property type="match status" value="1"/>
</dbReference>
<dbReference type="GO" id="GO:0006935">
    <property type="term" value="P:chemotaxis"/>
    <property type="evidence" value="ECO:0007669"/>
    <property type="project" value="UniProtKB-KW"/>
</dbReference>
<evidence type="ECO:0000313" key="11">
    <source>
        <dbReference type="EMBL" id="SFU14523.1"/>
    </source>
</evidence>
<organism evidence="11 12">
    <name type="scientific">Kosakonia arachidis</name>
    <dbReference type="NCBI Taxonomy" id="551989"/>
    <lineage>
        <taxon>Bacteria</taxon>
        <taxon>Pseudomonadati</taxon>
        <taxon>Pseudomonadota</taxon>
        <taxon>Gammaproteobacteria</taxon>
        <taxon>Enterobacterales</taxon>
        <taxon>Enterobacteriaceae</taxon>
        <taxon>Kosakonia</taxon>
    </lineage>
</organism>
<comment type="subcellular location">
    <subcellularLocation>
        <location evidence="1">Cell inner membrane</location>
        <topology evidence="1">Multi-pass membrane protein</topology>
    </subcellularLocation>
</comment>
<dbReference type="Pfam" id="PF00672">
    <property type="entry name" value="HAMP"/>
    <property type="match status" value="1"/>
</dbReference>
<protein>
    <submittedName>
        <fullName evidence="11">Methyl-accepting chemotaxis protein</fullName>
    </submittedName>
</protein>
<dbReference type="InterPro" id="IPR010910">
    <property type="entry name" value="Nitrate/nitrite_sensing_bac"/>
</dbReference>
<feature type="domain" description="NIT" evidence="10">
    <location>
        <begin position="53"/>
        <end position="303"/>
    </location>
</feature>
<dbReference type="GO" id="GO:0005886">
    <property type="term" value="C:plasma membrane"/>
    <property type="evidence" value="ECO:0007669"/>
    <property type="project" value="UniProtKB-SubCell"/>
</dbReference>
<dbReference type="CDD" id="cd06225">
    <property type="entry name" value="HAMP"/>
    <property type="match status" value="1"/>
</dbReference>
<dbReference type="InterPro" id="IPR003660">
    <property type="entry name" value="HAMP_dom"/>
</dbReference>
<evidence type="ECO:0000256" key="2">
    <source>
        <dbReference type="ARBA" id="ARBA00022500"/>
    </source>
</evidence>
<dbReference type="PROSITE" id="PS50906">
    <property type="entry name" value="NIT"/>
    <property type="match status" value="1"/>
</dbReference>
<evidence type="ECO:0000256" key="5">
    <source>
        <dbReference type="PROSITE-ProRule" id="PRU00284"/>
    </source>
</evidence>
<dbReference type="PANTHER" id="PTHR43531:SF11">
    <property type="entry name" value="METHYL-ACCEPTING CHEMOTAXIS PROTEIN 3"/>
    <property type="match status" value="1"/>
</dbReference>
<dbReference type="InterPro" id="IPR013587">
    <property type="entry name" value="Nitrate/nitrite_sensing"/>
</dbReference>
<dbReference type="PANTHER" id="PTHR43531">
    <property type="entry name" value="PROTEIN ICFG"/>
    <property type="match status" value="1"/>
</dbReference>
<dbReference type="FunFam" id="1.10.287.950:FF:000001">
    <property type="entry name" value="Methyl-accepting chemotaxis sensory transducer"/>
    <property type="match status" value="1"/>
</dbReference>
<dbReference type="InterPro" id="IPR004089">
    <property type="entry name" value="MCPsignal_dom"/>
</dbReference>
<dbReference type="EMBL" id="FPAU01000006">
    <property type="protein sequence ID" value="SFU14523.1"/>
    <property type="molecule type" value="Genomic_DNA"/>
</dbReference>
<dbReference type="Gene3D" id="1.10.287.950">
    <property type="entry name" value="Methyl-accepting chemotaxis protein"/>
    <property type="match status" value="1"/>
</dbReference>
<evidence type="ECO:0000256" key="6">
    <source>
        <dbReference type="SAM" id="Coils"/>
    </source>
</evidence>
<dbReference type="RefSeq" id="WP_175539145.1">
    <property type="nucleotide sequence ID" value="NZ_CP045300.1"/>
</dbReference>
<keyword evidence="12" id="KW-1185">Reference proteome</keyword>
<reference evidence="12" key="1">
    <citation type="submission" date="2016-10" db="EMBL/GenBank/DDBJ databases">
        <authorList>
            <person name="Varghese N."/>
            <person name="Submissions S."/>
        </authorList>
    </citation>
    <scope>NUCLEOTIDE SEQUENCE [LARGE SCALE GENOMIC DNA]</scope>
    <source>
        <strain evidence="12">Ah-143</strain>
    </source>
</reference>
<feature type="transmembrane region" description="Helical" evidence="7">
    <location>
        <begin position="311"/>
        <end position="333"/>
    </location>
</feature>
<dbReference type="PROSITE" id="PS50885">
    <property type="entry name" value="HAMP"/>
    <property type="match status" value="1"/>
</dbReference>